<accession>A0A917NMD5</accession>
<dbReference type="SMART" id="SM00479">
    <property type="entry name" value="EXOIII"/>
    <property type="match status" value="1"/>
</dbReference>
<dbReference type="GO" id="GO:0005829">
    <property type="term" value="C:cytosol"/>
    <property type="evidence" value="ECO:0007669"/>
    <property type="project" value="TreeGrafter"/>
</dbReference>
<organism evidence="2 3">
    <name type="scientific">Neoroseomonas lacus</name>
    <dbReference type="NCBI Taxonomy" id="287609"/>
    <lineage>
        <taxon>Bacteria</taxon>
        <taxon>Pseudomonadati</taxon>
        <taxon>Pseudomonadota</taxon>
        <taxon>Alphaproteobacteria</taxon>
        <taxon>Acetobacterales</taxon>
        <taxon>Acetobacteraceae</taxon>
        <taxon>Neoroseomonas</taxon>
    </lineage>
</organism>
<dbReference type="GO" id="GO:0003676">
    <property type="term" value="F:nucleic acid binding"/>
    <property type="evidence" value="ECO:0007669"/>
    <property type="project" value="InterPro"/>
</dbReference>
<keyword evidence="2" id="KW-0540">Nuclease</keyword>
<comment type="caution">
    <text evidence="2">The sequence shown here is derived from an EMBL/GenBank/DDBJ whole genome shotgun (WGS) entry which is preliminary data.</text>
</comment>
<dbReference type="NCBIfam" id="NF006601">
    <property type="entry name" value="PRK09145.1"/>
    <property type="match status" value="1"/>
</dbReference>
<evidence type="ECO:0000313" key="3">
    <source>
        <dbReference type="Proteomes" id="UP000661507"/>
    </source>
</evidence>
<evidence type="ECO:0000259" key="1">
    <source>
        <dbReference type="SMART" id="SM00479"/>
    </source>
</evidence>
<dbReference type="InterPro" id="IPR012337">
    <property type="entry name" value="RNaseH-like_sf"/>
</dbReference>
<sequence>MLPAWLRHRLWRAALADRAFMFLLDPPPEGEAVSLDCETTGLDPWVDEIIAVAAVRVAGSRILTSSRFEAVVRPTRMPEAGSIKVHGLRRRDVAGGRPMAEVLPELLRFIGSRPLVGYYIDFDVAMVNRYALHQIGERLPNRRIEVSSLYYDRKYGKAPPGTAVDLRFASIRADLGIPDLGQHDALADAVMAAMMWLQLRDLQARGQRLRRGRGREATAAPLGA</sequence>
<dbReference type="RefSeq" id="WP_188966737.1">
    <property type="nucleotide sequence ID" value="NZ_BMKW01000004.1"/>
</dbReference>
<proteinExistence type="predicted"/>
<keyword evidence="2" id="KW-0378">Hydrolase</keyword>
<dbReference type="InterPro" id="IPR013520">
    <property type="entry name" value="Ribonucl_H"/>
</dbReference>
<dbReference type="Gene3D" id="3.30.420.10">
    <property type="entry name" value="Ribonuclease H-like superfamily/Ribonuclease H"/>
    <property type="match status" value="1"/>
</dbReference>
<dbReference type="PANTHER" id="PTHR30231:SF7">
    <property type="entry name" value="BLR4117 PROTEIN"/>
    <property type="match status" value="1"/>
</dbReference>
<keyword evidence="3" id="KW-1185">Reference proteome</keyword>
<protein>
    <submittedName>
        <fullName evidence="2">3'-5' exonuclease</fullName>
    </submittedName>
</protein>
<gene>
    <name evidence="2" type="ORF">GCM10011320_18270</name>
</gene>
<dbReference type="EMBL" id="BMKW01000004">
    <property type="protein sequence ID" value="GGJ11576.1"/>
    <property type="molecule type" value="Genomic_DNA"/>
</dbReference>
<keyword evidence="2" id="KW-0269">Exonuclease</keyword>
<evidence type="ECO:0000313" key="2">
    <source>
        <dbReference type="EMBL" id="GGJ11576.1"/>
    </source>
</evidence>
<dbReference type="CDD" id="cd06127">
    <property type="entry name" value="DEDDh"/>
    <property type="match status" value="1"/>
</dbReference>
<feature type="domain" description="Exonuclease" evidence="1">
    <location>
        <begin position="31"/>
        <end position="205"/>
    </location>
</feature>
<dbReference type="Proteomes" id="UP000661507">
    <property type="component" value="Unassembled WGS sequence"/>
</dbReference>
<dbReference type="GO" id="GO:0008408">
    <property type="term" value="F:3'-5' exonuclease activity"/>
    <property type="evidence" value="ECO:0007669"/>
    <property type="project" value="TreeGrafter"/>
</dbReference>
<dbReference type="Pfam" id="PF00929">
    <property type="entry name" value="RNase_T"/>
    <property type="match status" value="1"/>
</dbReference>
<dbReference type="AlphaFoldDB" id="A0A917NMD5"/>
<dbReference type="PANTHER" id="PTHR30231">
    <property type="entry name" value="DNA POLYMERASE III SUBUNIT EPSILON"/>
    <property type="match status" value="1"/>
</dbReference>
<name>A0A917NMD5_9PROT</name>
<dbReference type="GO" id="GO:0006259">
    <property type="term" value="P:DNA metabolic process"/>
    <property type="evidence" value="ECO:0007669"/>
    <property type="project" value="UniProtKB-ARBA"/>
</dbReference>
<dbReference type="SUPFAM" id="SSF53098">
    <property type="entry name" value="Ribonuclease H-like"/>
    <property type="match status" value="1"/>
</dbReference>
<dbReference type="InterPro" id="IPR036397">
    <property type="entry name" value="RNaseH_sf"/>
</dbReference>
<reference evidence="2" key="2">
    <citation type="submission" date="2020-09" db="EMBL/GenBank/DDBJ databases">
        <authorList>
            <person name="Sun Q."/>
            <person name="Zhou Y."/>
        </authorList>
    </citation>
    <scope>NUCLEOTIDE SEQUENCE</scope>
    <source>
        <strain evidence="2">CGMCC 1.3617</strain>
    </source>
</reference>
<reference evidence="2" key="1">
    <citation type="journal article" date="2014" name="Int. J. Syst. Evol. Microbiol.">
        <title>Complete genome sequence of Corynebacterium casei LMG S-19264T (=DSM 44701T), isolated from a smear-ripened cheese.</title>
        <authorList>
            <consortium name="US DOE Joint Genome Institute (JGI-PGF)"/>
            <person name="Walter F."/>
            <person name="Albersmeier A."/>
            <person name="Kalinowski J."/>
            <person name="Ruckert C."/>
        </authorList>
    </citation>
    <scope>NUCLEOTIDE SEQUENCE</scope>
    <source>
        <strain evidence="2">CGMCC 1.3617</strain>
    </source>
</reference>